<dbReference type="Proteomes" id="UP001465976">
    <property type="component" value="Unassembled WGS sequence"/>
</dbReference>
<accession>A0ABR3FN85</accession>
<gene>
    <name evidence="1" type="ORF">V5O48_005418</name>
</gene>
<comment type="caution">
    <text evidence="1">The sequence shown here is derived from an EMBL/GenBank/DDBJ whole genome shotgun (WGS) entry which is preliminary data.</text>
</comment>
<evidence type="ECO:0000313" key="2">
    <source>
        <dbReference type="Proteomes" id="UP001465976"/>
    </source>
</evidence>
<dbReference type="InterPro" id="IPR032675">
    <property type="entry name" value="LRR_dom_sf"/>
</dbReference>
<organism evidence="1 2">
    <name type="scientific">Marasmius crinis-equi</name>
    <dbReference type="NCBI Taxonomy" id="585013"/>
    <lineage>
        <taxon>Eukaryota</taxon>
        <taxon>Fungi</taxon>
        <taxon>Dikarya</taxon>
        <taxon>Basidiomycota</taxon>
        <taxon>Agaricomycotina</taxon>
        <taxon>Agaricomycetes</taxon>
        <taxon>Agaricomycetidae</taxon>
        <taxon>Agaricales</taxon>
        <taxon>Marasmiineae</taxon>
        <taxon>Marasmiaceae</taxon>
        <taxon>Marasmius</taxon>
    </lineage>
</organism>
<sequence length="180" mass="20674">MGNDRNDAPHTRNVHAAIDRDMSIFHQIIFSSPLTSLDLCRFSFGKVQDFLDFFTSLPDTLSQLKLISCRLPPYNDRFLQKLTLSNHEGSGVLPHLTVLDLSNTLLEFNDASLLLTMVESRWRVEESQEQKRLSRVHFTWTEEQNHIVSSRLAAFADEGLRVEVTIALDNLAIYRPFEVL</sequence>
<proteinExistence type="predicted"/>
<protein>
    <submittedName>
        <fullName evidence="1">Uncharacterized protein</fullName>
    </submittedName>
</protein>
<name>A0ABR3FN85_9AGAR</name>
<dbReference type="SUPFAM" id="SSF52047">
    <property type="entry name" value="RNI-like"/>
    <property type="match status" value="1"/>
</dbReference>
<evidence type="ECO:0000313" key="1">
    <source>
        <dbReference type="EMBL" id="KAL0576554.1"/>
    </source>
</evidence>
<keyword evidence="2" id="KW-1185">Reference proteome</keyword>
<dbReference type="Gene3D" id="3.80.10.10">
    <property type="entry name" value="Ribonuclease Inhibitor"/>
    <property type="match status" value="1"/>
</dbReference>
<dbReference type="EMBL" id="JBAHYK010000215">
    <property type="protein sequence ID" value="KAL0576554.1"/>
    <property type="molecule type" value="Genomic_DNA"/>
</dbReference>
<reference evidence="1 2" key="1">
    <citation type="submission" date="2024-02" db="EMBL/GenBank/DDBJ databases">
        <title>A draft genome for the cacao thread blight pathogen Marasmius crinis-equi.</title>
        <authorList>
            <person name="Cohen S.P."/>
            <person name="Baruah I.K."/>
            <person name="Amoako-Attah I."/>
            <person name="Bukari Y."/>
            <person name="Meinhardt L.W."/>
            <person name="Bailey B.A."/>
        </authorList>
    </citation>
    <scope>NUCLEOTIDE SEQUENCE [LARGE SCALE GENOMIC DNA]</scope>
    <source>
        <strain evidence="1 2">GH-76</strain>
    </source>
</reference>